<evidence type="ECO:0000256" key="1">
    <source>
        <dbReference type="ARBA" id="ARBA00004651"/>
    </source>
</evidence>
<keyword evidence="3 6" id="KW-0812">Transmembrane</keyword>
<dbReference type="Gene3D" id="1.20.81.30">
    <property type="entry name" value="Type II secretion system (T2SS), domain F"/>
    <property type="match status" value="1"/>
</dbReference>
<evidence type="ECO:0000256" key="5">
    <source>
        <dbReference type="ARBA" id="ARBA00023136"/>
    </source>
</evidence>
<reference evidence="8" key="1">
    <citation type="submission" date="2018-07" db="EMBL/GenBank/DDBJ databases">
        <authorList>
            <consortium name="Genoscope - CEA"/>
            <person name="William W."/>
        </authorList>
    </citation>
    <scope>NUCLEOTIDE SEQUENCE</scope>
    <source>
        <strain evidence="8">IK1</strain>
    </source>
</reference>
<evidence type="ECO:0000256" key="4">
    <source>
        <dbReference type="ARBA" id="ARBA00022989"/>
    </source>
</evidence>
<dbReference type="PANTHER" id="PTHR35007:SF1">
    <property type="entry name" value="PILUS ASSEMBLY PROTEIN"/>
    <property type="match status" value="1"/>
</dbReference>
<dbReference type="EMBL" id="UPXX01000027">
    <property type="protein sequence ID" value="VBB44116.1"/>
    <property type="molecule type" value="Genomic_DNA"/>
</dbReference>
<evidence type="ECO:0000313" key="8">
    <source>
        <dbReference type="EMBL" id="VBB44116.1"/>
    </source>
</evidence>
<dbReference type="InterPro" id="IPR018076">
    <property type="entry name" value="T2SS_GspF_dom"/>
</dbReference>
<keyword evidence="2" id="KW-1003">Cell membrane</keyword>
<organism evidence="8">
    <name type="scientific">Uncultured Desulfatiglans sp</name>
    <dbReference type="NCBI Taxonomy" id="1748965"/>
    <lineage>
        <taxon>Bacteria</taxon>
        <taxon>Pseudomonadati</taxon>
        <taxon>Thermodesulfobacteriota</taxon>
        <taxon>Desulfobacteria</taxon>
        <taxon>Desulfatiglandales</taxon>
        <taxon>Desulfatiglandaceae</taxon>
        <taxon>Desulfatiglans</taxon>
        <taxon>environmental samples</taxon>
    </lineage>
</organism>
<keyword evidence="5 6" id="KW-0472">Membrane</keyword>
<dbReference type="AlphaFoldDB" id="A0A653A7R8"/>
<evidence type="ECO:0000256" key="3">
    <source>
        <dbReference type="ARBA" id="ARBA00022692"/>
    </source>
</evidence>
<proteinExistence type="predicted"/>
<evidence type="ECO:0000256" key="6">
    <source>
        <dbReference type="SAM" id="Phobius"/>
    </source>
</evidence>
<dbReference type="InterPro" id="IPR042094">
    <property type="entry name" value="T2SS_GspF_sf"/>
</dbReference>
<evidence type="ECO:0000259" key="7">
    <source>
        <dbReference type="Pfam" id="PF00482"/>
    </source>
</evidence>
<feature type="transmembrane region" description="Helical" evidence="6">
    <location>
        <begin position="263"/>
        <end position="282"/>
    </location>
</feature>
<comment type="subcellular location">
    <subcellularLocation>
        <location evidence="1">Cell membrane</location>
        <topology evidence="1">Multi-pass membrane protein</topology>
    </subcellularLocation>
</comment>
<name>A0A653A7R8_UNCDX</name>
<feature type="transmembrane region" description="Helical" evidence="6">
    <location>
        <begin position="91"/>
        <end position="113"/>
    </location>
</feature>
<keyword evidence="4 6" id="KW-1133">Transmembrane helix</keyword>
<dbReference type="PANTHER" id="PTHR35007">
    <property type="entry name" value="INTEGRAL MEMBRANE PROTEIN-RELATED"/>
    <property type="match status" value="1"/>
</dbReference>
<dbReference type="Pfam" id="PF00482">
    <property type="entry name" value="T2SSF"/>
    <property type="match status" value="1"/>
</dbReference>
<accession>A0A653A7R8</accession>
<sequence>MKLLAVGILIFLVTVVVLELLLYALRTLRNPYAVKTKKRVKALSTYEQRRETVDIERNRALSSVPLLEKILAFMPGIRKLDRMIVQARASYPPGFFVLLSLLLFMTTFLFGKLLFTHPAARLLTALLAATAPFYYLKFRHKQQMAKFERQLPDALDLIARSLRAGHALTGGMKIVADEFNDPLGPEFDQTLDEINFGPSVTQALKNLAARVDNPDLSLFVTVVILQRETGGNLAEVMENLADIIRQRFKFRGKVRAISAEGKTTAMVLVAIPCLVAVALFFINPDYIDILLTEPLGKLFLGIAVLMMFLGILVIRRMIRIEV</sequence>
<feature type="transmembrane region" description="Helical" evidence="6">
    <location>
        <begin position="6"/>
        <end position="25"/>
    </location>
</feature>
<feature type="domain" description="Type II secretion system protein GspF" evidence="7">
    <location>
        <begin position="155"/>
        <end position="279"/>
    </location>
</feature>
<gene>
    <name evidence="8" type="ORF">TRIP_B330290</name>
</gene>
<evidence type="ECO:0000256" key="2">
    <source>
        <dbReference type="ARBA" id="ARBA00022475"/>
    </source>
</evidence>
<dbReference type="GO" id="GO:0005886">
    <property type="term" value="C:plasma membrane"/>
    <property type="evidence" value="ECO:0007669"/>
    <property type="project" value="UniProtKB-SubCell"/>
</dbReference>
<protein>
    <submittedName>
        <fullName evidence="8">Type II secretion system protein</fullName>
    </submittedName>
</protein>
<feature type="transmembrane region" description="Helical" evidence="6">
    <location>
        <begin position="294"/>
        <end position="314"/>
    </location>
</feature>
<feature type="transmembrane region" description="Helical" evidence="6">
    <location>
        <begin position="119"/>
        <end position="136"/>
    </location>
</feature>